<gene>
    <name evidence="1" type="ORF">LTR77_001981</name>
</gene>
<evidence type="ECO:0000313" key="2">
    <source>
        <dbReference type="Proteomes" id="UP001337655"/>
    </source>
</evidence>
<evidence type="ECO:0000313" key="1">
    <source>
        <dbReference type="EMBL" id="KAK5173300.1"/>
    </source>
</evidence>
<dbReference type="EMBL" id="JAVRRT010000003">
    <property type="protein sequence ID" value="KAK5173300.1"/>
    <property type="molecule type" value="Genomic_DNA"/>
</dbReference>
<proteinExistence type="predicted"/>
<dbReference type="AlphaFoldDB" id="A0AAV9PHW5"/>
<name>A0AAV9PHW5_9PEZI</name>
<organism evidence="1 2">
    <name type="scientific">Saxophila tyrrhenica</name>
    <dbReference type="NCBI Taxonomy" id="1690608"/>
    <lineage>
        <taxon>Eukaryota</taxon>
        <taxon>Fungi</taxon>
        <taxon>Dikarya</taxon>
        <taxon>Ascomycota</taxon>
        <taxon>Pezizomycotina</taxon>
        <taxon>Dothideomycetes</taxon>
        <taxon>Dothideomycetidae</taxon>
        <taxon>Mycosphaerellales</taxon>
        <taxon>Extremaceae</taxon>
        <taxon>Saxophila</taxon>
    </lineage>
</organism>
<comment type="caution">
    <text evidence="1">The sequence shown here is derived from an EMBL/GenBank/DDBJ whole genome shotgun (WGS) entry which is preliminary data.</text>
</comment>
<accession>A0AAV9PHW5</accession>
<dbReference type="Proteomes" id="UP001337655">
    <property type="component" value="Unassembled WGS sequence"/>
</dbReference>
<reference evidence="1 2" key="1">
    <citation type="submission" date="2023-08" db="EMBL/GenBank/DDBJ databases">
        <title>Black Yeasts Isolated from many extreme environments.</title>
        <authorList>
            <person name="Coleine C."/>
            <person name="Stajich J.E."/>
            <person name="Selbmann L."/>
        </authorList>
    </citation>
    <scope>NUCLEOTIDE SEQUENCE [LARGE SCALE GENOMIC DNA]</scope>
    <source>
        <strain evidence="1 2">CCFEE 5935</strain>
    </source>
</reference>
<sequence>MDFVREQTNRAPLALLDLPVDILTLLPKYLANIEDYLNVSSTCRHLRECMSKASPNTILHLAAAQRNVFFRPAPHLLVCATAAQLGQWARKSDKNEAALQEALLEGIYGMLDLSLKHCGLTMQRIRELHLMRFSIVNPVTDIIDKCVGVQWYSIPDFWYGGASDAYTISADPSVSLFHLAIYGELFAPDFDSILNKDTTARRLGVDTRLEYIKYCVPDWHTDVIDYGEYESYDAAIAAGCDPRRANKPTGPYRRTDGECPDLKHDHNYALSTTLESSRWRPHWKAARQQAGGEFDGAFFFLKDRWNSHEAWRQRMWEAVCICQGLEGLGMMRPQLRPQWIEKMKEWRERIAALEKEPAEVTVGEEKTREYPFLIGDLLVCVD</sequence>
<dbReference type="RefSeq" id="XP_064661995.1">
    <property type="nucleotide sequence ID" value="XM_064799240.1"/>
</dbReference>
<dbReference type="GeneID" id="89923328"/>
<keyword evidence="2" id="KW-1185">Reference proteome</keyword>
<protein>
    <recommendedName>
        <fullName evidence="3">F-box domain-containing protein</fullName>
    </recommendedName>
</protein>
<evidence type="ECO:0008006" key="3">
    <source>
        <dbReference type="Google" id="ProtNLM"/>
    </source>
</evidence>